<dbReference type="PATRIC" id="fig|320787.5.peg.4279"/>
<name>A0A0H4PGC8_9BACT</name>
<dbReference type="Proteomes" id="UP000036520">
    <property type="component" value="Chromosome"/>
</dbReference>
<dbReference type="KEGG" id="camu:CA2015_3910"/>
<keyword evidence="3" id="KW-0378">Hydrolase</keyword>
<gene>
    <name evidence="3" type="ORF">CA2015_3910</name>
</gene>
<reference evidence="3 4" key="1">
    <citation type="submission" date="2015-07" db="EMBL/GenBank/DDBJ databases">
        <authorList>
            <person name="Kim K.M."/>
        </authorList>
    </citation>
    <scope>NUCLEOTIDE SEQUENCE [LARGE SCALE GENOMIC DNA]</scope>
    <source>
        <strain evidence="3 4">KCTC 12363</strain>
    </source>
</reference>
<dbReference type="PANTHER" id="PTHR43569">
    <property type="entry name" value="AMIDOHYDROLASE"/>
    <property type="match status" value="1"/>
</dbReference>
<dbReference type="AlphaFoldDB" id="A0A0H4PGC8"/>
<dbReference type="InterPro" id="IPR052350">
    <property type="entry name" value="Metallo-dep_Lactonases"/>
</dbReference>
<dbReference type="InterPro" id="IPR006680">
    <property type="entry name" value="Amidohydro-rel"/>
</dbReference>
<dbReference type="Gene3D" id="3.20.20.140">
    <property type="entry name" value="Metal-dependent hydrolases"/>
    <property type="match status" value="1"/>
</dbReference>
<protein>
    <submittedName>
        <fullName evidence="3">L-fuconolactone hydrolase</fullName>
    </submittedName>
</protein>
<evidence type="ECO:0000313" key="4">
    <source>
        <dbReference type="Proteomes" id="UP000036520"/>
    </source>
</evidence>
<dbReference type="RefSeq" id="WP_048643396.1">
    <property type="nucleotide sequence ID" value="NZ_CAXBGM010000214.1"/>
</dbReference>
<sequence length="277" mass="32198">MIKKIDAHQHFWRYDPIDYSWINEEMLSLKKDFLPDDLFPILEENGVEGTVAVQAFQDEKENDFLLDLAEKHPFILAVVGWIDLKSEELPVRLSKYKSYKKLKGFRHVLQDEADPEYILNQAFQRGLKTIIGLGYTYDLLVLPHQIKGAIKTVSNFESGSFVLDHLAKPDIKNGQNEQWKENIKALAEYPNVHCKLSGMITEAAWNQWEEKDFYPYMDTVMEAFGEDRLMFGSDWPVCKLSGSYEQVVGLMEGYFKGHSESTLQKIWHTNAINFYQL</sequence>
<dbReference type="EMBL" id="CP012040">
    <property type="protein sequence ID" value="AKP53274.1"/>
    <property type="molecule type" value="Genomic_DNA"/>
</dbReference>
<dbReference type="OrthoDB" id="5450317at2"/>
<organism evidence="3 4">
    <name type="scientific">Cyclobacterium amurskyense</name>
    <dbReference type="NCBI Taxonomy" id="320787"/>
    <lineage>
        <taxon>Bacteria</taxon>
        <taxon>Pseudomonadati</taxon>
        <taxon>Bacteroidota</taxon>
        <taxon>Cytophagia</taxon>
        <taxon>Cytophagales</taxon>
        <taxon>Cyclobacteriaceae</taxon>
        <taxon>Cyclobacterium</taxon>
    </lineage>
</organism>
<proteinExistence type="inferred from homology"/>
<dbReference type="GO" id="GO:0016787">
    <property type="term" value="F:hydrolase activity"/>
    <property type="evidence" value="ECO:0007669"/>
    <property type="project" value="UniProtKB-KW"/>
</dbReference>
<evidence type="ECO:0000256" key="1">
    <source>
        <dbReference type="ARBA" id="ARBA00038310"/>
    </source>
</evidence>
<evidence type="ECO:0000259" key="2">
    <source>
        <dbReference type="Pfam" id="PF04909"/>
    </source>
</evidence>
<comment type="similarity">
    <text evidence="1">Belongs to the metallo-dependent hydrolases superfamily.</text>
</comment>
<evidence type="ECO:0000313" key="3">
    <source>
        <dbReference type="EMBL" id="AKP53274.1"/>
    </source>
</evidence>
<dbReference type="STRING" id="320787.CA2015_3910"/>
<dbReference type="Pfam" id="PF04909">
    <property type="entry name" value="Amidohydro_2"/>
    <property type="match status" value="1"/>
</dbReference>
<keyword evidence="4" id="KW-1185">Reference proteome</keyword>
<dbReference type="SUPFAM" id="SSF51556">
    <property type="entry name" value="Metallo-dependent hydrolases"/>
    <property type="match status" value="1"/>
</dbReference>
<accession>A0A0H4PGC8</accession>
<dbReference type="InterPro" id="IPR032466">
    <property type="entry name" value="Metal_Hydrolase"/>
</dbReference>
<dbReference type="PANTHER" id="PTHR43569:SF2">
    <property type="entry name" value="AMIDOHYDROLASE-RELATED DOMAIN-CONTAINING PROTEIN"/>
    <property type="match status" value="1"/>
</dbReference>
<feature type="domain" description="Amidohydrolase-related" evidence="2">
    <location>
        <begin position="5"/>
        <end position="277"/>
    </location>
</feature>